<evidence type="ECO:0008006" key="3">
    <source>
        <dbReference type="Google" id="ProtNLM"/>
    </source>
</evidence>
<name>A0AAE0FXX9_9CHLO</name>
<dbReference type="InterPro" id="IPR012334">
    <property type="entry name" value="Pectin_lyas_fold"/>
</dbReference>
<gene>
    <name evidence="1" type="ORF">CYMTET_23617</name>
</gene>
<dbReference type="Proteomes" id="UP001190700">
    <property type="component" value="Unassembled WGS sequence"/>
</dbReference>
<dbReference type="AlphaFoldDB" id="A0AAE0FXX9"/>
<protein>
    <recommendedName>
        <fullName evidence="3">Right handed beta helix domain-containing protein</fullName>
    </recommendedName>
</protein>
<dbReference type="PANTHER" id="PTHR11319:SF35">
    <property type="entry name" value="OUTER MEMBRANE PROTEIN PMPC-RELATED"/>
    <property type="match status" value="1"/>
</dbReference>
<evidence type="ECO:0000313" key="1">
    <source>
        <dbReference type="EMBL" id="KAK3267853.1"/>
    </source>
</evidence>
<dbReference type="EMBL" id="LGRX02012165">
    <property type="protein sequence ID" value="KAK3267853.1"/>
    <property type="molecule type" value="Genomic_DNA"/>
</dbReference>
<evidence type="ECO:0000313" key="2">
    <source>
        <dbReference type="Proteomes" id="UP001190700"/>
    </source>
</evidence>
<proteinExistence type="predicted"/>
<organism evidence="1 2">
    <name type="scientific">Cymbomonas tetramitiformis</name>
    <dbReference type="NCBI Taxonomy" id="36881"/>
    <lineage>
        <taxon>Eukaryota</taxon>
        <taxon>Viridiplantae</taxon>
        <taxon>Chlorophyta</taxon>
        <taxon>Pyramimonadophyceae</taxon>
        <taxon>Pyramimonadales</taxon>
        <taxon>Pyramimonadaceae</taxon>
        <taxon>Cymbomonas</taxon>
    </lineage>
</organism>
<dbReference type="PANTHER" id="PTHR11319">
    <property type="entry name" value="G PROTEIN-COUPLED RECEPTOR-RELATED"/>
    <property type="match status" value="1"/>
</dbReference>
<dbReference type="Gene3D" id="2.160.20.10">
    <property type="entry name" value="Single-stranded right-handed beta-helix, Pectin lyase-like"/>
    <property type="match status" value="1"/>
</dbReference>
<dbReference type="SUPFAM" id="SSF51126">
    <property type="entry name" value="Pectin lyase-like"/>
    <property type="match status" value="2"/>
</dbReference>
<keyword evidence="2" id="KW-1185">Reference proteome</keyword>
<dbReference type="SMART" id="SM00710">
    <property type="entry name" value="PbH1"/>
    <property type="match status" value="7"/>
</dbReference>
<accession>A0AAE0FXX9</accession>
<comment type="caution">
    <text evidence="1">The sequence shown here is derived from an EMBL/GenBank/DDBJ whole genome shotgun (WGS) entry which is preliminary data.</text>
</comment>
<dbReference type="InterPro" id="IPR006626">
    <property type="entry name" value="PbH1"/>
</dbReference>
<sequence length="344" mass="35251">MDGLCEVDGGQQGPLFSILGGGALLLERLSLTNFYNTNGGVITSVGTLVINACNMSRNHASESGGVLHATNGGRVTIINSIMTHNTATDYGGVAYIGSSDDDGHDYDDEIYSGDVSISECTITENTAWDGGVAYIKSSGNVSISECTMTGNTAARLVGMSVRGNAKRRNENLLGHGDGAMVSQNGGVAYIATSDDVSSNRYTAYEDYGGVGYSDLVSISECTMTENTALYGGVAYIYSRGKVSISECTMTRNTAAEDGGVASISSTVDVSISECTMTGNTATGSSGGVASISYSGDVSISECNMTGNTAYENGGVAYIERCSGDVSISECTMTGNTAAQVGGAL</sequence>
<reference evidence="1 2" key="1">
    <citation type="journal article" date="2015" name="Genome Biol. Evol.">
        <title>Comparative Genomics of a Bacterivorous Green Alga Reveals Evolutionary Causalities and Consequences of Phago-Mixotrophic Mode of Nutrition.</title>
        <authorList>
            <person name="Burns J.A."/>
            <person name="Paasch A."/>
            <person name="Narechania A."/>
            <person name="Kim E."/>
        </authorList>
    </citation>
    <scope>NUCLEOTIDE SEQUENCE [LARGE SCALE GENOMIC DNA]</scope>
    <source>
        <strain evidence="1 2">PLY_AMNH</strain>
    </source>
</reference>
<dbReference type="InterPro" id="IPR011050">
    <property type="entry name" value="Pectin_lyase_fold/virulence"/>
</dbReference>